<name>A0A1J5TUP7_9GAMM</name>
<evidence type="ECO:0000256" key="1">
    <source>
        <dbReference type="ARBA" id="ARBA00011245"/>
    </source>
</evidence>
<dbReference type="AlphaFoldDB" id="A0A1J5TUP7"/>
<dbReference type="PANTHER" id="PTHR35869:SF1">
    <property type="entry name" value="OUTER-MEMBRANE LIPOPROTEIN CARRIER PROTEIN"/>
    <property type="match status" value="1"/>
</dbReference>
<evidence type="ECO:0000313" key="5">
    <source>
        <dbReference type="EMBL" id="AYQ55846.1"/>
    </source>
</evidence>
<dbReference type="Gene3D" id="2.50.20.10">
    <property type="entry name" value="Lipoprotein localisation LolA/LolB/LppX"/>
    <property type="match status" value="1"/>
</dbReference>
<dbReference type="Proteomes" id="UP000278334">
    <property type="component" value="Chromosome"/>
</dbReference>
<accession>A0A1J5TUP7</accession>
<dbReference type="CDD" id="cd16325">
    <property type="entry name" value="LolA"/>
    <property type="match status" value="1"/>
</dbReference>
<reference evidence="7" key="2">
    <citation type="journal article" date="2017" name="Stand. Genomic Sci.">
        <title>Genome sequence of the sulfur-oxidizing Bathymodiolus thermophilus gill endosymbiont.</title>
        <authorList>
            <person name="Ponnudurai R."/>
            <person name="Sayavedra L."/>
            <person name="Kleiner M."/>
            <person name="Heiden S.E."/>
            <person name="Thurmer A."/>
            <person name="Felbeck H."/>
            <person name="Schluter R."/>
            <person name="Sievert S.M."/>
            <person name="Daniel R."/>
            <person name="Schweder T."/>
            <person name="Markert S."/>
        </authorList>
    </citation>
    <scope>NUCLEOTIDE SEQUENCE</scope>
    <source>
        <strain evidence="7">BAT/CrabSpa'14</strain>
    </source>
</reference>
<dbReference type="OrthoDB" id="9787361at2"/>
<dbReference type="Proteomes" id="UP000182798">
    <property type="component" value="Unassembled WGS sequence"/>
</dbReference>
<organism evidence="7 8">
    <name type="scientific">Bathymodiolus thermophilus thioautotrophic gill symbiont</name>
    <dbReference type="NCBI Taxonomy" id="2360"/>
    <lineage>
        <taxon>Bacteria</taxon>
        <taxon>Pseudomonadati</taxon>
        <taxon>Pseudomonadota</taxon>
        <taxon>Gammaproteobacteria</taxon>
        <taxon>sulfur-oxidizing symbionts</taxon>
    </lineage>
</organism>
<evidence type="ECO:0000313" key="6">
    <source>
        <dbReference type="EMBL" id="CAB5500151.1"/>
    </source>
</evidence>
<dbReference type="RefSeq" id="WP_071564529.1">
    <property type="nucleotide sequence ID" value="NZ_CAESAQ020000059.1"/>
</dbReference>
<evidence type="ECO:0000256" key="3">
    <source>
        <dbReference type="ARBA" id="ARBA00022729"/>
    </source>
</evidence>
<dbReference type="SUPFAM" id="SSF89392">
    <property type="entry name" value="Prokaryotic lipoproteins and lipoprotein localization factors"/>
    <property type="match status" value="1"/>
</dbReference>
<dbReference type="KEGG" id="bthg:MS2017_0085"/>
<proteinExistence type="predicted"/>
<evidence type="ECO:0000313" key="10">
    <source>
        <dbReference type="Proteomes" id="UP000643672"/>
    </source>
</evidence>
<dbReference type="InterPro" id="IPR004564">
    <property type="entry name" value="OM_lipoprot_carrier_LolA-like"/>
</dbReference>
<evidence type="ECO:0000256" key="2">
    <source>
        <dbReference type="ARBA" id="ARBA00022448"/>
    </source>
</evidence>
<protein>
    <submittedName>
        <fullName evidence="5">Outer membrane lipoprotein carrier protein LolA</fullName>
    </submittedName>
</protein>
<reference evidence="5 9" key="3">
    <citation type="submission" date="2017-11" db="EMBL/GenBank/DDBJ databases">
        <title>Genome sequence of the bacterial symbiont EPR9N from a vent mussel Bathymodiolus thermophilus.</title>
        <authorList>
            <person name="Won Y.-J."/>
        </authorList>
    </citation>
    <scope>NUCLEOTIDE SEQUENCE [LARGE SCALE GENOMIC DNA]</scope>
    <source>
        <strain evidence="5 9">EPR9N</strain>
    </source>
</reference>
<evidence type="ECO:0000313" key="9">
    <source>
        <dbReference type="Proteomes" id="UP000278334"/>
    </source>
</evidence>
<dbReference type="InterPro" id="IPR029046">
    <property type="entry name" value="LolA/LolB/LppX"/>
</dbReference>
<evidence type="ECO:0000256" key="4">
    <source>
        <dbReference type="ARBA" id="ARBA00022927"/>
    </source>
</evidence>
<sequence length="193" mass="22100">MIKIFIIVSFLWANTALSERNQFSEFFNSIESLSANFSQTVYDDGYNLLSKTTGNFTFQRPQKLRWHTTQPNEQTLLLSNDELWLIDTELEQAVLQKTKNFAETPLYWLINKPNTLKNVPKFSHQAGGIDWYLAKGNTQSVEFGFQDGLLSAIVLINDLEQTVSVSFDQLVINPNIIPKTFELAIDPSFDIIK</sequence>
<dbReference type="Proteomes" id="UP000643672">
    <property type="component" value="Unassembled WGS sequence"/>
</dbReference>
<comment type="subunit">
    <text evidence="1">Monomer.</text>
</comment>
<dbReference type="EMBL" id="MIQH01000618">
    <property type="protein sequence ID" value="OIR24531.1"/>
    <property type="molecule type" value="Genomic_DNA"/>
</dbReference>
<evidence type="ECO:0000313" key="7">
    <source>
        <dbReference type="EMBL" id="OIR24531.1"/>
    </source>
</evidence>
<dbReference type="GO" id="GO:0015031">
    <property type="term" value="P:protein transport"/>
    <property type="evidence" value="ECO:0007669"/>
    <property type="project" value="UniProtKB-KW"/>
</dbReference>
<keyword evidence="3" id="KW-0732">Signal</keyword>
<evidence type="ECO:0000313" key="8">
    <source>
        <dbReference type="Proteomes" id="UP000182798"/>
    </source>
</evidence>
<reference evidence="6 10" key="4">
    <citation type="submission" date="2020-05" db="EMBL/GenBank/DDBJ databases">
        <authorList>
            <person name="Petersen J."/>
            <person name="Sayavedra L."/>
        </authorList>
    </citation>
    <scope>NUCLEOTIDE SEQUENCE [LARGE SCALE GENOMIC DNA]</scope>
    <source>
        <strain evidence="6">B thermophilus SOXS</strain>
    </source>
</reference>
<dbReference type="PANTHER" id="PTHR35869">
    <property type="entry name" value="OUTER-MEMBRANE LIPOPROTEIN CARRIER PROTEIN"/>
    <property type="match status" value="1"/>
</dbReference>
<keyword evidence="10" id="KW-1185">Reference proteome</keyword>
<dbReference type="EMBL" id="CP024634">
    <property type="protein sequence ID" value="AYQ55846.1"/>
    <property type="molecule type" value="Genomic_DNA"/>
</dbReference>
<keyword evidence="5" id="KW-0449">Lipoprotein</keyword>
<dbReference type="Pfam" id="PF03548">
    <property type="entry name" value="LolA"/>
    <property type="match status" value="1"/>
</dbReference>
<keyword evidence="4" id="KW-0653">Protein transport</keyword>
<gene>
    <name evidence="7" type="ORF">BGC33_14650</name>
    <name evidence="5" type="ORF">MS2017_0085</name>
    <name evidence="6" type="ORF">THERMOS_1159</name>
</gene>
<keyword evidence="2" id="KW-0813">Transport</keyword>
<reference evidence="8" key="1">
    <citation type="submission" date="2016-09" db="EMBL/GenBank/DDBJ databases">
        <title>Genome Sequence of Bathymodiolus thermophilus sulfur-oxidizing gill endosymbiont.</title>
        <authorList>
            <person name="Ponnudurai R."/>
            <person name="Kleiner M."/>
            <person name="Sayavedra L."/>
            <person name="Thuermer A."/>
            <person name="Felbeck H."/>
            <person name="Schlueter R."/>
            <person name="Schweder T."/>
            <person name="Markert S."/>
        </authorList>
    </citation>
    <scope>NUCLEOTIDE SEQUENCE [LARGE SCALE GENOMIC DNA]</scope>
    <source>
        <strain evidence="8">BAT/CrabSpa'14</strain>
    </source>
</reference>
<dbReference type="EMBL" id="CAESAQ020000059">
    <property type="protein sequence ID" value="CAB5500151.1"/>
    <property type="molecule type" value="Genomic_DNA"/>
</dbReference>